<keyword evidence="2" id="KW-0732">Signal</keyword>
<name>A0AAV2L1G1_KNICA</name>
<protein>
    <submittedName>
        <fullName evidence="3">Uncharacterized protein</fullName>
    </submittedName>
</protein>
<accession>A0AAV2L1G1</accession>
<dbReference type="EMBL" id="OZ035824">
    <property type="protein sequence ID" value="CAL1593187.1"/>
    <property type="molecule type" value="Genomic_DNA"/>
</dbReference>
<evidence type="ECO:0000313" key="4">
    <source>
        <dbReference type="Proteomes" id="UP001497482"/>
    </source>
</evidence>
<dbReference type="AlphaFoldDB" id="A0AAV2L1G1"/>
<sequence length="112" mass="12386">MEPSRSHLFTALLLLLPTPTIHSRPEHLLMALLHTRLGGARLGPNKGWFVPRRPERGEDSSPKVRTPPRVLQSVTLSNPAGAPSENRCQHATVALPGQWDPTIPPHQGETDW</sequence>
<keyword evidence="4" id="KW-1185">Reference proteome</keyword>
<proteinExistence type="predicted"/>
<dbReference type="Proteomes" id="UP001497482">
    <property type="component" value="Chromosome 2"/>
</dbReference>
<feature type="signal peptide" evidence="2">
    <location>
        <begin position="1"/>
        <end position="23"/>
    </location>
</feature>
<feature type="compositionally biased region" description="Basic and acidic residues" evidence="1">
    <location>
        <begin position="52"/>
        <end position="62"/>
    </location>
</feature>
<feature type="chain" id="PRO_5043494902" evidence="2">
    <location>
        <begin position="24"/>
        <end position="112"/>
    </location>
</feature>
<evidence type="ECO:0000256" key="2">
    <source>
        <dbReference type="SAM" id="SignalP"/>
    </source>
</evidence>
<organism evidence="3 4">
    <name type="scientific">Knipowitschia caucasica</name>
    <name type="common">Caucasian dwarf goby</name>
    <name type="synonym">Pomatoschistus caucasicus</name>
    <dbReference type="NCBI Taxonomy" id="637954"/>
    <lineage>
        <taxon>Eukaryota</taxon>
        <taxon>Metazoa</taxon>
        <taxon>Chordata</taxon>
        <taxon>Craniata</taxon>
        <taxon>Vertebrata</taxon>
        <taxon>Euteleostomi</taxon>
        <taxon>Actinopterygii</taxon>
        <taxon>Neopterygii</taxon>
        <taxon>Teleostei</taxon>
        <taxon>Neoteleostei</taxon>
        <taxon>Acanthomorphata</taxon>
        <taxon>Gobiaria</taxon>
        <taxon>Gobiiformes</taxon>
        <taxon>Gobioidei</taxon>
        <taxon>Gobiidae</taxon>
        <taxon>Gobiinae</taxon>
        <taxon>Knipowitschia</taxon>
    </lineage>
</organism>
<evidence type="ECO:0000256" key="1">
    <source>
        <dbReference type="SAM" id="MobiDB-lite"/>
    </source>
</evidence>
<reference evidence="3 4" key="1">
    <citation type="submission" date="2024-04" db="EMBL/GenBank/DDBJ databases">
        <authorList>
            <person name="Waldvogel A.-M."/>
            <person name="Schoenle A."/>
        </authorList>
    </citation>
    <scope>NUCLEOTIDE SEQUENCE [LARGE SCALE GENOMIC DNA]</scope>
</reference>
<gene>
    <name evidence="3" type="ORF">KC01_LOCUS22326</name>
</gene>
<feature type="region of interest" description="Disordered" evidence="1">
    <location>
        <begin position="43"/>
        <end position="67"/>
    </location>
</feature>
<evidence type="ECO:0000313" key="3">
    <source>
        <dbReference type="EMBL" id="CAL1593187.1"/>
    </source>
</evidence>